<evidence type="ECO:0000256" key="2">
    <source>
        <dbReference type="ARBA" id="ARBA00022694"/>
    </source>
</evidence>
<evidence type="ECO:0000313" key="9">
    <source>
        <dbReference type="EMBL" id="ACA60724.1"/>
    </source>
</evidence>
<evidence type="ECO:0000256" key="3">
    <source>
        <dbReference type="ARBA" id="ARBA00022722"/>
    </source>
</evidence>
<evidence type="ECO:0000256" key="8">
    <source>
        <dbReference type="NCBIfam" id="TIGR00188"/>
    </source>
</evidence>
<reference evidence="9 10" key="2">
    <citation type="journal article" date="2008" name="Science">
        <title>Environmental genomics reveals a single-species ecosystem deep within Earth.</title>
        <authorList>
            <person name="Chivian D."/>
            <person name="Brodie E.L."/>
            <person name="Alm E.J."/>
            <person name="Culley D.E."/>
            <person name="Dehal P.S."/>
            <person name="Desantis T.Z."/>
            <person name="Gihring T.M."/>
            <person name="Lapidus A."/>
            <person name="Lin L.H."/>
            <person name="Lowry S.R."/>
            <person name="Moser D.P."/>
            <person name="Richardson P.M."/>
            <person name="Southam G."/>
            <person name="Wanger G."/>
            <person name="Pratt L.M."/>
            <person name="Andersen G.L."/>
            <person name="Hazen T.C."/>
            <person name="Brockman F.J."/>
            <person name="Arkin A.P."/>
            <person name="Onstott T.C."/>
        </authorList>
    </citation>
    <scope>NUCLEOTIDE SEQUENCE [LARGE SCALE GENOMIC DNA]</scope>
    <source>
        <strain evidence="9 10">MP104C</strain>
    </source>
</reference>
<protein>
    <recommendedName>
        <fullName evidence="7 8">Ribonuclease P protein component</fullName>
        <shortName evidence="7">RNase P protein</shortName>
        <shortName evidence="7">RNaseP protein</shortName>
        <ecNumber evidence="7 8">3.1.26.5</ecNumber>
    </recommendedName>
    <alternativeName>
        <fullName evidence="7">Protein C5</fullName>
    </alternativeName>
</protein>
<sequence length="109" mass="12521">MGIITIKKNRDYRQVFTRGRYRSDRLLVLYRMANGTGGRRFGITVSRKLGGAVVRNRVRRRLKEICRLNPEAFPSGYDYVIVARPPAAECDHRVLTDSLLQLVGNIKNE</sequence>
<dbReference type="KEGG" id="dau:Daud_2237"/>
<comment type="catalytic activity">
    <reaction evidence="7">
        <text>Endonucleolytic cleavage of RNA, removing 5'-extranucleotides from tRNA precursor.</text>
        <dbReference type="EC" id="3.1.26.5"/>
    </reaction>
</comment>
<dbReference type="InterPro" id="IPR020539">
    <property type="entry name" value="RNase_P_CS"/>
</dbReference>
<dbReference type="Proteomes" id="UP000008544">
    <property type="component" value="Chromosome"/>
</dbReference>
<gene>
    <name evidence="7" type="primary">rnpA</name>
    <name evidence="9" type="ordered locus">Daud_2237</name>
</gene>
<comment type="function">
    <text evidence="1 7">RNaseP catalyzes the removal of the 5'-leader sequence from pre-tRNA to produce the mature 5'-terminus. It can also cleave other RNA substrates such as 4.5S RNA. The protein component plays an auxiliary but essential role in vivo by binding to the 5'-leader sequence and broadening the substrate specificity of the ribozyme.</text>
</comment>
<evidence type="ECO:0000256" key="4">
    <source>
        <dbReference type="ARBA" id="ARBA00022759"/>
    </source>
</evidence>
<organism evidence="9 10">
    <name type="scientific">Desulforudis audaxviator (strain MP104C)</name>
    <dbReference type="NCBI Taxonomy" id="477974"/>
    <lineage>
        <taxon>Bacteria</taxon>
        <taxon>Bacillati</taxon>
        <taxon>Bacillota</taxon>
        <taxon>Clostridia</taxon>
        <taxon>Thermoanaerobacterales</taxon>
        <taxon>Candidatus Desulforudaceae</taxon>
        <taxon>Candidatus Desulforudis</taxon>
    </lineage>
</organism>
<dbReference type="GO" id="GO:0001682">
    <property type="term" value="P:tRNA 5'-leader removal"/>
    <property type="evidence" value="ECO:0007669"/>
    <property type="project" value="UniProtKB-UniRule"/>
</dbReference>
<dbReference type="HOGENOM" id="CLU_117179_9_4_9"/>
<keyword evidence="10" id="KW-1185">Reference proteome</keyword>
<dbReference type="PROSITE" id="PS00648">
    <property type="entry name" value="RIBONUCLEASE_P"/>
    <property type="match status" value="1"/>
</dbReference>
<keyword evidence="5 7" id="KW-0378">Hydrolase</keyword>
<evidence type="ECO:0000256" key="5">
    <source>
        <dbReference type="ARBA" id="ARBA00022801"/>
    </source>
</evidence>
<dbReference type="Gene3D" id="3.30.230.10">
    <property type="match status" value="1"/>
</dbReference>
<keyword evidence="3 7" id="KW-0540">Nuclease</keyword>
<dbReference type="GO" id="GO:0004526">
    <property type="term" value="F:ribonuclease P activity"/>
    <property type="evidence" value="ECO:0007669"/>
    <property type="project" value="UniProtKB-UniRule"/>
</dbReference>
<name>B1I6S6_DESAP</name>
<dbReference type="EC" id="3.1.26.5" evidence="7 8"/>
<dbReference type="OrthoDB" id="9810867at2"/>
<evidence type="ECO:0000256" key="1">
    <source>
        <dbReference type="ARBA" id="ARBA00002663"/>
    </source>
</evidence>
<reference evidence="10" key="1">
    <citation type="submission" date="2007-10" db="EMBL/GenBank/DDBJ databases">
        <title>Complete sequence of chromosome of Desulforudis audaxviator MP104C.</title>
        <authorList>
            <person name="Copeland A."/>
            <person name="Lucas S."/>
            <person name="Lapidus A."/>
            <person name="Barry K."/>
            <person name="Glavina del Rio T."/>
            <person name="Dalin E."/>
            <person name="Tice H."/>
            <person name="Bruce D."/>
            <person name="Pitluck S."/>
            <person name="Lowry S.R."/>
            <person name="Larimer F."/>
            <person name="Land M.L."/>
            <person name="Hauser L."/>
            <person name="Kyrpides N."/>
            <person name="Ivanova N.N."/>
            <person name="Richardson P."/>
        </authorList>
    </citation>
    <scope>NUCLEOTIDE SEQUENCE [LARGE SCALE GENOMIC DNA]</scope>
    <source>
        <strain evidence="10">MP104C</strain>
    </source>
</reference>
<dbReference type="SUPFAM" id="SSF54211">
    <property type="entry name" value="Ribosomal protein S5 domain 2-like"/>
    <property type="match status" value="1"/>
</dbReference>
<evidence type="ECO:0000313" key="10">
    <source>
        <dbReference type="Proteomes" id="UP000008544"/>
    </source>
</evidence>
<dbReference type="InterPro" id="IPR014721">
    <property type="entry name" value="Ribsml_uS5_D2-typ_fold_subgr"/>
</dbReference>
<dbReference type="Pfam" id="PF00825">
    <property type="entry name" value="Ribonuclease_P"/>
    <property type="match status" value="1"/>
</dbReference>
<dbReference type="PANTHER" id="PTHR33992">
    <property type="entry name" value="RIBONUCLEASE P PROTEIN COMPONENT"/>
    <property type="match status" value="1"/>
</dbReference>
<accession>B1I6S6</accession>
<dbReference type="GO" id="GO:0042781">
    <property type="term" value="F:3'-tRNA processing endoribonuclease activity"/>
    <property type="evidence" value="ECO:0007669"/>
    <property type="project" value="TreeGrafter"/>
</dbReference>
<dbReference type="eggNOG" id="COG0594">
    <property type="taxonomic scope" value="Bacteria"/>
</dbReference>
<dbReference type="InterPro" id="IPR000100">
    <property type="entry name" value="RNase_P"/>
</dbReference>
<dbReference type="STRING" id="477974.Daud_2237"/>
<dbReference type="InterPro" id="IPR020568">
    <property type="entry name" value="Ribosomal_Su5_D2-typ_SF"/>
</dbReference>
<comment type="similarity">
    <text evidence="7">Belongs to the RnpA family.</text>
</comment>
<dbReference type="HAMAP" id="MF_00227">
    <property type="entry name" value="RNase_P"/>
    <property type="match status" value="1"/>
</dbReference>
<keyword evidence="6 7" id="KW-0694">RNA-binding</keyword>
<dbReference type="NCBIfam" id="TIGR00188">
    <property type="entry name" value="rnpA"/>
    <property type="match status" value="1"/>
</dbReference>
<dbReference type="PANTHER" id="PTHR33992:SF1">
    <property type="entry name" value="RIBONUCLEASE P PROTEIN COMPONENT"/>
    <property type="match status" value="1"/>
</dbReference>
<proteinExistence type="inferred from homology"/>
<dbReference type="EMBL" id="CP000860">
    <property type="protein sequence ID" value="ACA60724.1"/>
    <property type="molecule type" value="Genomic_DNA"/>
</dbReference>
<evidence type="ECO:0000256" key="7">
    <source>
        <dbReference type="HAMAP-Rule" id="MF_00227"/>
    </source>
</evidence>
<keyword evidence="2 7" id="KW-0819">tRNA processing</keyword>
<evidence type="ECO:0000256" key="6">
    <source>
        <dbReference type="ARBA" id="ARBA00022884"/>
    </source>
</evidence>
<dbReference type="GO" id="GO:0030677">
    <property type="term" value="C:ribonuclease P complex"/>
    <property type="evidence" value="ECO:0007669"/>
    <property type="project" value="TreeGrafter"/>
</dbReference>
<dbReference type="AlphaFoldDB" id="B1I6S6"/>
<keyword evidence="4 7" id="KW-0255">Endonuclease</keyword>
<comment type="subunit">
    <text evidence="7">Consists of a catalytic RNA component (M1 or rnpB) and a protein subunit.</text>
</comment>
<dbReference type="GO" id="GO:0000049">
    <property type="term" value="F:tRNA binding"/>
    <property type="evidence" value="ECO:0007669"/>
    <property type="project" value="UniProtKB-UniRule"/>
</dbReference>